<organism evidence="2 3">
    <name type="scientific">Rubrobacter xylanophilus</name>
    <dbReference type="NCBI Taxonomy" id="49319"/>
    <lineage>
        <taxon>Bacteria</taxon>
        <taxon>Bacillati</taxon>
        <taxon>Actinomycetota</taxon>
        <taxon>Rubrobacteria</taxon>
        <taxon>Rubrobacterales</taxon>
        <taxon>Rubrobacteraceae</taxon>
        <taxon>Rubrobacter</taxon>
    </lineage>
</organism>
<evidence type="ECO:0000313" key="3">
    <source>
        <dbReference type="Proteomes" id="UP000318065"/>
    </source>
</evidence>
<protein>
    <recommendedName>
        <fullName evidence="1">Glutaredoxin domain-containing protein</fullName>
    </recommendedName>
</protein>
<dbReference type="InterPro" id="IPR036249">
    <property type="entry name" value="Thioredoxin-like_sf"/>
</dbReference>
<dbReference type="EMBL" id="AP019791">
    <property type="protein sequence ID" value="BBL79052.1"/>
    <property type="molecule type" value="Genomic_DNA"/>
</dbReference>
<reference evidence="2" key="1">
    <citation type="journal article" date="2019" name="Microbiol. Resour. Announc.">
        <title>Complete Genome Sequence of Rubrobacter xylanophilus Strain AA3-22, Isolated from Arima Onsen in Japan.</title>
        <authorList>
            <person name="Tomariguchi N."/>
            <person name="Miyazaki K."/>
        </authorList>
    </citation>
    <scope>NUCLEOTIDE SEQUENCE [LARGE SCALE GENOMIC DNA]</scope>
    <source>
        <strain evidence="2">AA3-22</strain>
    </source>
</reference>
<dbReference type="InterPro" id="IPR051548">
    <property type="entry name" value="Grx-like_ET"/>
</dbReference>
<dbReference type="PROSITE" id="PS51354">
    <property type="entry name" value="GLUTAREDOXIN_2"/>
    <property type="match status" value="1"/>
</dbReference>
<dbReference type="OrthoDB" id="8545217at2"/>
<gene>
    <name evidence="2" type="ORF">RxyAA322_09060</name>
</gene>
<keyword evidence="3" id="KW-1185">Reference proteome</keyword>
<evidence type="ECO:0000259" key="1">
    <source>
        <dbReference type="Pfam" id="PF00462"/>
    </source>
</evidence>
<dbReference type="GO" id="GO:0045454">
    <property type="term" value="P:cell redox homeostasis"/>
    <property type="evidence" value="ECO:0007669"/>
    <property type="project" value="TreeGrafter"/>
</dbReference>
<dbReference type="AlphaFoldDB" id="A0A510HGG0"/>
<name>A0A510HGG0_9ACTN</name>
<dbReference type="PANTHER" id="PTHR34386:SF1">
    <property type="entry name" value="GLUTAREDOXIN-LIKE PROTEIN NRDH"/>
    <property type="match status" value="1"/>
</dbReference>
<dbReference type="GO" id="GO:0009055">
    <property type="term" value="F:electron transfer activity"/>
    <property type="evidence" value="ECO:0007669"/>
    <property type="project" value="TreeGrafter"/>
</dbReference>
<evidence type="ECO:0000313" key="2">
    <source>
        <dbReference type="EMBL" id="BBL79052.1"/>
    </source>
</evidence>
<dbReference type="PANTHER" id="PTHR34386">
    <property type="entry name" value="GLUTAREDOXIN"/>
    <property type="match status" value="1"/>
</dbReference>
<dbReference type="Gene3D" id="3.40.30.10">
    <property type="entry name" value="Glutaredoxin"/>
    <property type="match status" value="1"/>
</dbReference>
<proteinExistence type="predicted"/>
<dbReference type="RefSeq" id="WP_143527114.1">
    <property type="nucleotide sequence ID" value="NZ_AP019791.1"/>
</dbReference>
<accession>A0A510HGG0</accession>
<sequence>MAEKQVVIYTQPGCAGCLREKKWLSDKGVFFIEKDIREDEQALRELTGLGSQATPTTVIRGEVIIGFDPKKLGEKLEV</sequence>
<dbReference type="SUPFAM" id="SSF52833">
    <property type="entry name" value="Thioredoxin-like"/>
    <property type="match status" value="1"/>
</dbReference>
<dbReference type="CDD" id="cd02976">
    <property type="entry name" value="NrdH"/>
    <property type="match status" value="1"/>
</dbReference>
<dbReference type="Proteomes" id="UP000318065">
    <property type="component" value="Chromosome"/>
</dbReference>
<feature type="domain" description="Glutaredoxin" evidence="1">
    <location>
        <begin position="6"/>
        <end position="64"/>
    </location>
</feature>
<dbReference type="Pfam" id="PF00462">
    <property type="entry name" value="Glutaredoxin"/>
    <property type="match status" value="1"/>
</dbReference>
<dbReference type="InterPro" id="IPR002109">
    <property type="entry name" value="Glutaredoxin"/>
</dbReference>